<reference evidence="8 9" key="1">
    <citation type="submission" date="2023-07" db="EMBL/GenBank/DDBJ databases">
        <title>Genomic Encyclopedia of Type Strains, Phase IV (KMG-IV): sequencing the most valuable type-strain genomes for metagenomic binning, comparative biology and taxonomic classification.</title>
        <authorList>
            <person name="Goeker M."/>
        </authorList>
    </citation>
    <scope>NUCLEOTIDE SEQUENCE [LARGE SCALE GENOMIC DNA]</scope>
    <source>
        <strain evidence="8 9">DSM 16980</strain>
    </source>
</reference>
<proteinExistence type="inferred from homology"/>
<evidence type="ECO:0000256" key="3">
    <source>
        <dbReference type="ARBA" id="ARBA00022729"/>
    </source>
</evidence>
<dbReference type="SMART" id="SM00079">
    <property type="entry name" value="PBPe"/>
    <property type="match status" value="1"/>
</dbReference>
<dbReference type="InterPro" id="IPR018313">
    <property type="entry name" value="SBP_3_CS"/>
</dbReference>
<keyword evidence="3 5" id="KW-0732">Signal</keyword>
<feature type="chain" id="PRO_5046588555" evidence="5">
    <location>
        <begin position="21"/>
        <end position="266"/>
    </location>
</feature>
<comment type="caution">
    <text evidence="8">The sequence shown here is derived from an EMBL/GenBank/DDBJ whole genome shotgun (WGS) entry which is preliminary data.</text>
</comment>
<dbReference type="InterPro" id="IPR001320">
    <property type="entry name" value="Iontro_rcpt_C"/>
</dbReference>
<keyword evidence="9" id="KW-1185">Reference proteome</keyword>
<dbReference type="PROSITE" id="PS01039">
    <property type="entry name" value="SBP_BACTERIAL_3"/>
    <property type="match status" value="1"/>
</dbReference>
<dbReference type="SMART" id="SM00062">
    <property type="entry name" value="PBPb"/>
    <property type="match status" value="1"/>
</dbReference>
<comment type="similarity">
    <text evidence="2 4">Belongs to the bacterial solute-binding protein 3 family.</text>
</comment>
<dbReference type="PANTHER" id="PTHR35936">
    <property type="entry name" value="MEMBRANE-BOUND LYTIC MUREIN TRANSGLYCOSYLASE F"/>
    <property type="match status" value="1"/>
</dbReference>
<dbReference type="SUPFAM" id="SSF53850">
    <property type="entry name" value="Periplasmic binding protein-like II"/>
    <property type="match status" value="1"/>
</dbReference>
<accession>A0ABT9YBF7</accession>
<feature type="signal peptide" evidence="5">
    <location>
        <begin position="1"/>
        <end position="20"/>
    </location>
</feature>
<evidence type="ECO:0000256" key="5">
    <source>
        <dbReference type="SAM" id="SignalP"/>
    </source>
</evidence>
<sequence>MKKILFLCMTALMSVAMLTAGCGDNAADRDSSSSSSTAKTLKIGSSADFAPFEFQGADSNEYQGFDMDLIRAIGKEMGTDVEINNIAFDGLIPALQSGNIDIAISGMSITDERKQQVGFSDPYYDSGLTIAVKADNNDINSFADLKGKKIAVQIGTTGAEEAKKIPDAQVKEMNSSADTFLELKAGNVDAVVNDKPVNDYYMVKNSDNTVKRVGEKLTSESYGIAVKKDNTKLVGELNAALKKLKENGEYNKIYKKWFGTEPTDNK</sequence>
<evidence type="ECO:0000259" key="7">
    <source>
        <dbReference type="SMART" id="SM00079"/>
    </source>
</evidence>
<dbReference type="EMBL" id="JAUSUE010000018">
    <property type="protein sequence ID" value="MDQ0204552.1"/>
    <property type="molecule type" value="Genomic_DNA"/>
</dbReference>
<dbReference type="PROSITE" id="PS51257">
    <property type="entry name" value="PROKAR_LIPOPROTEIN"/>
    <property type="match status" value="1"/>
</dbReference>
<dbReference type="InterPro" id="IPR001638">
    <property type="entry name" value="Solute-binding_3/MltF_N"/>
</dbReference>
<dbReference type="PANTHER" id="PTHR35936:SF17">
    <property type="entry name" value="ARGININE-BINDING EXTRACELLULAR PROTEIN ARTP"/>
    <property type="match status" value="1"/>
</dbReference>
<comment type="subcellular location">
    <subcellularLocation>
        <location evidence="1">Cell envelope</location>
    </subcellularLocation>
</comment>
<dbReference type="Proteomes" id="UP001239167">
    <property type="component" value="Unassembled WGS sequence"/>
</dbReference>
<organism evidence="8 9">
    <name type="scientific">Pectinatus haikarae</name>
    <dbReference type="NCBI Taxonomy" id="349096"/>
    <lineage>
        <taxon>Bacteria</taxon>
        <taxon>Bacillati</taxon>
        <taxon>Bacillota</taxon>
        <taxon>Negativicutes</taxon>
        <taxon>Selenomonadales</taxon>
        <taxon>Selenomonadaceae</taxon>
        <taxon>Pectinatus</taxon>
    </lineage>
</organism>
<protein>
    <submittedName>
        <fullName evidence="8">Polar amino acid transport system substrate-binding protein</fullName>
    </submittedName>
</protein>
<feature type="domain" description="Ionotropic glutamate receptor C-terminal" evidence="7">
    <location>
        <begin position="40"/>
        <end position="260"/>
    </location>
</feature>
<dbReference type="RefSeq" id="WP_196605077.1">
    <property type="nucleotide sequence ID" value="NZ_CP116940.1"/>
</dbReference>
<evidence type="ECO:0000313" key="9">
    <source>
        <dbReference type="Proteomes" id="UP001239167"/>
    </source>
</evidence>
<name>A0ABT9YBF7_9FIRM</name>
<evidence type="ECO:0000256" key="4">
    <source>
        <dbReference type="RuleBase" id="RU003744"/>
    </source>
</evidence>
<dbReference type="Gene3D" id="3.40.190.10">
    <property type="entry name" value="Periplasmic binding protein-like II"/>
    <property type="match status" value="2"/>
</dbReference>
<gene>
    <name evidence="8" type="ORF">J2S01_002284</name>
</gene>
<evidence type="ECO:0000313" key="8">
    <source>
        <dbReference type="EMBL" id="MDQ0204552.1"/>
    </source>
</evidence>
<evidence type="ECO:0000256" key="2">
    <source>
        <dbReference type="ARBA" id="ARBA00010333"/>
    </source>
</evidence>
<evidence type="ECO:0000256" key="1">
    <source>
        <dbReference type="ARBA" id="ARBA00004196"/>
    </source>
</evidence>
<evidence type="ECO:0000259" key="6">
    <source>
        <dbReference type="SMART" id="SM00062"/>
    </source>
</evidence>
<dbReference type="Pfam" id="PF00497">
    <property type="entry name" value="SBP_bac_3"/>
    <property type="match status" value="1"/>
</dbReference>
<feature type="domain" description="Solute-binding protein family 3/N-terminal" evidence="6">
    <location>
        <begin position="40"/>
        <end position="261"/>
    </location>
</feature>
<dbReference type="CDD" id="cd13624">
    <property type="entry name" value="PBP2_Arg_Lys_His"/>
    <property type="match status" value="1"/>
</dbReference>